<dbReference type="AlphaFoldDB" id="A0A6G1EDN8"/>
<evidence type="ECO:0000313" key="1">
    <source>
        <dbReference type="EMBL" id="KAF0922859.1"/>
    </source>
</evidence>
<gene>
    <name evidence="1" type="ORF">E2562_002109</name>
</gene>
<proteinExistence type="predicted"/>
<comment type="caution">
    <text evidence="1">The sequence shown here is derived from an EMBL/GenBank/DDBJ whole genome shotgun (WGS) entry which is preliminary data.</text>
</comment>
<dbReference type="Proteomes" id="UP000479710">
    <property type="component" value="Unassembled WGS sequence"/>
</dbReference>
<reference evidence="1 2" key="1">
    <citation type="submission" date="2019-11" db="EMBL/GenBank/DDBJ databases">
        <title>Whole genome sequence of Oryza granulata.</title>
        <authorList>
            <person name="Li W."/>
        </authorList>
    </citation>
    <scope>NUCLEOTIDE SEQUENCE [LARGE SCALE GENOMIC DNA]</scope>
    <source>
        <strain evidence="2">cv. Menghai</strain>
        <tissue evidence="1">Leaf</tissue>
    </source>
</reference>
<keyword evidence="2" id="KW-1185">Reference proteome</keyword>
<protein>
    <submittedName>
        <fullName evidence="1">Uncharacterized protein</fullName>
    </submittedName>
</protein>
<organism evidence="1 2">
    <name type="scientific">Oryza meyeriana var. granulata</name>
    <dbReference type="NCBI Taxonomy" id="110450"/>
    <lineage>
        <taxon>Eukaryota</taxon>
        <taxon>Viridiplantae</taxon>
        <taxon>Streptophyta</taxon>
        <taxon>Embryophyta</taxon>
        <taxon>Tracheophyta</taxon>
        <taxon>Spermatophyta</taxon>
        <taxon>Magnoliopsida</taxon>
        <taxon>Liliopsida</taxon>
        <taxon>Poales</taxon>
        <taxon>Poaceae</taxon>
        <taxon>BOP clade</taxon>
        <taxon>Oryzoideae</taxon>
        <taxon>Oryzeae</taxon>
        <taxon>Oryzinae</taxon>
        <taxon>Oryza</taxon>
        <taxon>Oryza meyeriana</taxon>
    </lineage>
</organism>
<evidence type="ECO:0000313" key="2">
    <source>
        <dbReference type="Proteomes" id="UP000479710"/>
    </source>
</evidence>
<feature type="non-terminal residue" evidence="1">
    <location>
        <position position="1"/>
    </location>
</feature>
<name>A0A6G1EDN8_9ORYZ</name>
<dbReference type="EMBL" id="SPHZ02000003">
    <property type="protein sequence ID" value="KAF0922859.1"/>
    <property type="molecule type" value="Genomic_DNA"/>
</dbReference>
<accession>A0A6G1EDN8</accession>
<sequence>FFKRSHVLSGAKLHGGAALNSETFRDQQRANAAHCKLHFQANLSLKLSTFTIFFHMLVVCSAFKQCHPN</sequence>